<feature type="region of interest" description="Disordered" evidence="1">
    <location>
        <begin position="1"/>
        <end position="23"/>
    </location>
</feature>
<dbReference type="Pfam" id="PF00650">
    <property type="entry name" value="CRAL_TRIO"/>
    <property type="match status" value="1"/>
</dbReference>
<dbReference type="InterPro" id="IPR036865">
    <property type="entry name" value="CRAL-TRIO_dom_sf"/>
</dbReference>
<accession>A0A9N8DPQ2</accession>
<dbReference type="Proteomes" id="UP001153069">
    <property type="component" value="Unassembled WGS sequence"/>
</dbReference>
<comment type="caution">
    <text evidence="3">The sequence shown here is derived from an EMBL/GenBank/DDBJ whole genome shotgun (WGS) entry which is preliminary data.</text>
</comment>
<sequence length="311" mass="36555">MAELQGMAGVAEQPGRHGQPEDGMACLPEHVRHMLHEPINMALNDHEIRRAWQIKRAVEANEELQNLTDFEYAHYALGTSSRQNGDEPIEQVLHRIYMMQCFREEYNVKDSLEEGIQVLHDFTIQHRGVTLSVEFLPEGRNFISVEDLAKLYPARDMATPDQVRVYMAGMYYKNHAKMPFFFAIRDGCTAVCECDSMTWDNYEHVAFERLNEQLVKWYPKKNKDLFFVNTPSVMNFVWGIWKRMLNQNHKETFHLGQRFEAVDDRRLDSLYCIPNEEAARRNVLRKSFAFLQLRYKNQKEYRLPALPEEGA</sequence>
<gene>
    <name evidence="3" type="ORF">SEMRO_282_G107490.1</name>
</gene>
<organism evidence="3 4">
    <name type="scientific">Seminavis robusta</name>
    <dbReference type="NCBI Taxonomy" id="568900"/>
    <lineage>
        <taxon>Eukaryota</taxon>
        <taxon>Sar</taxon>
        <taxon>Stramenopiles</taxon>
        <taxon>Ochrophyta</taxon>
        <taxon>Bacillariophyta</taxon>
        <taxon>Bacillariophyceae</taxon>
        <taxon>Bacillariophycidae</taxon>
        <taxon>Naviculales</taxon>
        <taxon>Naviculaceae</taxon>
        <taxon>Seminavis</taxon>
    </lineage>
</organism>
<evidence type="ECO:0000313" key="3">
    <source>
        <dbReference type="EMBL" id="CAB9506868.1"/>
    </source>
</evidence>
<keyword evidence="4" id="KW-1185">Reference proteome</keyword>
<dbReference type="InterPro" id="IPR001251">
    <property type="entry name" value="CRAL-TRIO_dom"/>
</dbReference>
<feature type="domain" description="CRAL-TRIO" evidence="2">
    <location>
        <begin position="183"/>
        <end position="255"/>
    </location>
</feature>
<dbReference type="AlphaFoldDB" id="A0A9N8DPQ2"/>
<name>A0A9N8DPQ2_9STRA</name>
<evidence type="ECO:0000313" key="4">
    <source>
        <dbReference type="Proteomes" id="UP001153069"/>
    </source>
</evidence>
<dbReference type="Gene3D" id="3.40.525.10">
    <property type="entry name" value="CRAL-TRIO lipid binding domain"/>
    <property type="match status" value="1"/>
</dbReference>
<dbReference type="EMBL" id="CAICTM010000281">
    <property type="protein sequence ID" value="CAB9506868.1"/>
    <property type="molecule type" value="Genomic_DNA"/>
</dbReference>
<evidence type="ECO:0000259" key="2">
    <source>
        <dbReference type="Pfam" id="PF00650"/>
    </source>
</evidence>
<dbReference type="SUPFAM" id="SSF52087">
    <property type="entry name" value="CRAL/TRIO domain"/>
    <property type="match status" value="1"/>
</dbReference>
<evidence type="ECO:0000256" key="1">
    <source>
        <dbReference type="SAM" id="MobiDB-lite"/>
    </source>
</evidence>
<proteinExistence type="predicted"/>
<reference evidence="3" key="1">
    <citation type="submission" date="2020-06" db="EMBL/GenBank/DDBJ databases">
        <authorList>
            <consortium name="Plant Systems Biology data submission"/>
        </authorList>
    </citation>
    <scope>NUCLEOTIDE SEQUENCE</scope>
    <source>
        <strain evidence="3">D6</strain>
    </source>
</reference>
<protein>
    <recommendedName>
        <fullName evidence="2">CRAL-TRIO domain-containing protein</fullName>
    </recommendedName>
</protein>